<dbReference type="Proteomes" id="UP000799750">
    <property type="component" value="Unassembled WGS sequence"/>
</dbReference>
<accession>A0A6A6R0V5</accession>
<name>A0A6A6R0V5_9PEZI</name>
<evidence type="ECO:0000313" key="2">
    <source>
        <dbReference type="Proteomes" id="UP000799750"/>
    </source>
</evidence>
<organism evidence="1 2">
    <name type="scientific">Lophium mytilinum</name>
    <dbReference type="NCBI Taxonomy" id="390894"/>
    <lineage>
        <taxon>Eukaryota</taxon>
        <taxon>Fungi</taxon>
        <taxon>Dikarya</taxon>
        <taxon>Ascomycota</taxon>
        <taxon>Pezizomycotina</taxon>
        <taxon>Dothideomycetes</taxon>
        <taxon>Pleosporomycetidae</taxon>
        <taxon>Mytilinidiales</taxon>
        <taxon>Mytilinidiaceae</taxon>
        <taxon>Lophium</taxon>
    </lineage>
</organism>
<dbReference type="AlphaFoldDB" id="A0A6A6R0V5"/>
<sequence length="321" mass="34949">MKKASIRSSSTLPRYLNYFSPPVQYPAPPLLFIPSSPTGPGSSSNPSLQALFLVPDARVGHHFHLRRSTPLLHDTSGNESASYGTPPNGHQILARRRPVLATSQPHGGGCMKRARPQQEVGERARTCICVQSQGDHCSGNSILRRLSIGTKSTTGPCVCWCFCRTRGIGRLPYPRSPSSTLLGARAACSKQMQCNHHSALHRPGPVGQSEDACPSRGMRVWSTAPHPPEKQDSSSIPKLVMLLITASGAPSSRLSRFKSLTARRCAKIARQCIRLQSSGGTWIHRSRSAMSGSSYSRYACRCSRLANHHALPKVYAPQRQP</sequence>
<gene>
    <name evidence="1" type="ORF">BU16DRAFT_580544</name>
</gene>
<keyword evidence="2" id="KW-1185">Reference proteome</keyword>
<protein>
    <submittedName>
        <fullName evidence="1">Uncharacterized protein</fullName>
    </submittedName>
</protein>
<dbReference type="EMBL" id="MU004186">
    <property type="protein sequence ID" value="KAF2498002.1"/>
    <property type="molecule type" value="Genomic_DNA"/>
</dbReference>
<evidence type="ECO:0000313" key="1">
    <source>
        <dbReference type="EMBL" id="KAF2498002.1"/>
    </source>
</evidence>
<reference evidence="1" key="1">
    <citation type="journal article" date="2020" name="Stud. Mycol.">
        <title>101 Dothideomycetes genomes: a test case for predicting lifestyles and emergence of pathogens.</title>
        <authorList>
            <person name="Haridas S."/>
            <person name="Albert R."/>
            <person name="Binder M."/>
            <person name="Bloem J."/>
            <person name="Labutti K."/>
            <person name="Salamov A."/>
            <person name="Andreopoulos B."/>
            <person name="Baker S."/>
            <person name="Barry K."/>
            <person name="Bills G."/>
            <person name="Bluhm B."/>
            <person name="Cannon C."/>
            <person name="Castanera R."/>
            <person name="Culley D."/>
            <person name="Daum C."/>
            <person name="Ezra D."/>
            <person name="Gonzalez J."/>
            <person name="Henrissat B."/>
            <person name="Kuo A."/>
            <person name="Liang C."/>
            <person name="Lipzen A."/>
            <person name="Lutzoni F."/>
            <person name="Magnuson J."/>
            <person name="Mondo S."/>
            <person name="Nolan M."/>
            <person name="Ohm R."/>
            <person name="Pangilinan J."/>
            <person name="Park H.-J."/>
            <person name="Ramirez L."/>
            <person name="Alfaro M."/>
            <person name="Sun H."/>
            <person name="Tritt A."/>
            <person name="Yoshinaga Y."/>
            <person name="Zwiers L.-H."/>
            <person name="Turgeon B."/>
            <person name="Goodwin S."/>
            <person name="Spatafora J."/>
            <person name="Crous P."/>
            <person name="Grigoriev I."/>
        </authorList>
    </citation>
    <scope>NUCLEOTIDE SEQUENCE</scope>
    <source>
        <strain evidence="1">CBS 269.34</strain>
    </source>
</reference>
<proteinExistence type="predicted"/>